<organism evidence="1 2">
    <name type="scientific">Streptomyces purpureus</name>
    <dbReference type="NCBI Taxonomy" id="1951"/>
    <lineage>
        <taxon>Bacteria</taxon>
        <taxon>Bacillati</taxon>
        <taxon>Actinomycetota</taxon>
        <taxon>Actinomycetes</taxon>
        <taxon>Kitasatosporales</taxon>
        <taxon>Streptomycetaceae</taxon>
        <taxon>Streptomyces</taxon>
    </lineage>
</organism>
<dbReference type="Proteomes" id="UP000619486">
    <property type="component" value="Unassembled WGS sequence"/>
</dbReference>
<gene>
    <name evidence="1" type="ORF">GCM10014713_46270</name>
</gene>
<sequence>MATPPLVPRMWDAARARGIDAPDWNGTTPPGDRALPPDRYRALLAERATGTRLTLQDDAVRVWAPPGAVIRLWNGATTALHLADGEETTLLLPPADPAAPSAGRCGATVFTRGDRLAGGWLGEYAAMRA</sequence>
<dbReference type="EMBL" id="BMQQ01000019">
    <property type="protein sequence ID" value="GGT47048.1"/>
    <property type="molecule type" value="Genomic_DNA"/>
</dbReference>
<reference evidence="1" key="2">
    <citation type="submission" date="2020-09" db="EMBL/GenBank/DDBJ databases">
        <authorList>
            <person name="Sun Q."/>
            <person name="Ohkuma M."/>
        </authorList>
    </citation>
    <scope>NUCLEOTIDE SEQUENCE</scope>
    <source>
        <strain evidence="1">JCM 3172</strain>
    </source>
</reference>
<accession>A0A918HA20</accession>
<dbReference type="AlphaFoldDB" id="A0A918HA20"/>
<dbReference type="RefSeq" id="WP_229833164.1">
    <property type="nucleotide sequence ID" value="NZ_BMQQ01000019.1"/>
</dbReference>
<comment type="caution">
    <text evidence="1">The sequence shown here is derived from an EMBL/GenBank/DDBJ whole genome shotgun (WGS) entry which is preliminary data.</text>
</comment>
<evidence type="ECO:0000313" key="2">
    <source>
        <dbReference type="Proteomes" id="UP000619486"/>
    </source>
</evidence>
<protein>
    <submittedName>
        <fullName evidence="1">Uncharacterized protein</fullName>
    </submittedName>
</protein>
<reference evidence="1" key="1">
    <citation type="journal article" date="2014" name="Int. J. Syst. Evol. Microbiol.">
        <title>Complete genome sequence of Corynebacterium casei LMG S-19264T (=DSM 44701T), isolated from a smear-ripened cheese.</title>
        <authorList>
            <consortium name="US DOE Joint Genome Institute (JGI-PGF)"/>
            <person name="Walter F."/>
            <person name="Albersmeier A."/>
            <person name="Kalinowski J."/>
            <person name="Ruckert C."/>
        </authorList>
    </citation>
    <scope>NUCLEOTIDE SEQUENCE</scope>
    <source>
        <strain evidence="1">JCM 3172</strain>
    </source>
</reference>
<keyword evidence="2" id="KW-1185">Reference proteome</keyword>
<proteinExistence type="predicted"/>
<evidence type="ECO:0000313" key="1">
    <source>
        <dbReference type="EMBL" id="GGT47048.1"/>
    </source>
</evidence>
<name>A0A918HA20_9ACTN</name>